<evidence type="ECO:0000313" key="1">
    <source>
        <dbReference type="EMBL" id="RZO26259.1"/>
    </source>
</evidence>
<sequence length="99" mass="11294">MEKYANCVRFIVKDGCEDKYLEIVNSWDMSTGQERGYTVKTGDREYLFFGVWDSEQSLVNARAEMIGNLDSIRDLLEELSDDLGVTEPRSGFIKSSINP</sequence>
<evidence type="ECO:0000313" key="2">
    <source>
        <dbReference type="Proteomes" id="UP000315825"/>
    </source>
</evidence>
<dbReference type="EMBL" id="SHBE01000005">
    <property type="protein sequence ID" value="RZO26259.1"/>
    <property type="molecule type" value="Genomic_DNA"/>
</dbReference>
<dbReference type="AlphaFoldDB" id="A0A520MYH9"/>
<evidence type="ECO:0008006" key="3">
    <source>
        <dbReference type="Google" id="ProtNLM"/>
    </source>
</evidence>
<organism evidence="1 2">
    <name type="scientific">SAR86 cluster bacterium</name>
    <dbReference type="NCBI Taxonomy" id="2030880"/>
    <lineage>
        <taxon>Bacteria</taxon>
        <taxon>Pseudomonadati</taxon>
        <taxon>Pseudomonadota</taxon>
        <taxon>Gammaproteobacteria</taxon>
        <taxon>SAR86 cluster</taxon>
    </lineage>
</organism>
<reference evidence="1 2" key="1">
    <citation type="submission" date="2019-02" db="EMBL/GenBank/DDBJ databases">
        <title>Prokaryotic population dynamics and viral predation in marine succession experiment using metagenomics: the confinement effect.</title>
        <authorList>
            <person name="Haro-Moreno J.M."/>
            <person name="Rodriguez-Valera F."/>
            <person name="Lopez-Perez M."/>
        </authorList>
    </citation>
    <scope>NUCLEOTIDE SEQUENCE [LARGE SCALE GENOMIC DNA]</scope>
    <source>
        <strain evidence="1">MED-G159</strain>
    </source>
</reference>
<protein>
    <recommendedName>
        <fullName evidence="3">DUF718 domain-containing protein</fullName>
    </recommendedName>
</protein>
<proteinExistence type="predicted"/>
<gene>
    <name evidence="1" type="ORF">EVA92_03070</name>
</gene>
<name>A0A520MYH9_9GAMM</name>
<dbReference type="Proteomes" id="UP000315825">
    <property type="component" value="Unassembled WGS sequence"/>
</dbReference>
<accession>A0A520MYH9</accession>
<comment type="caution">
    <text evidence="1">The sequence shown here is derived from an EMBL/GenBank/DDBJ whole genome shotgun (WGS) entry which is preliminary data.</text>
</comment>